<gene>
    <name evidence="2" type="ORF">B0T11DRAFT_51838</name>
</gene>
<dbReference type="AlphaFoldDB" id="A0A8K0TGR4"/>
<keyword evidence="3" id="KW-1185">Reference proteome</keyword>
<feature type="compositionally biased region" description="Basic residues" evidence="1">
    <location>
        <begin position="207"/>
        <end position="221"/>
    </location>
</feature>
<sequence length="333" mass="36350">MTNPLRSGSVADLSDGSTAVSRADKNAARIGANTEGEFYICNARVRDFPCETGITRYVRLGHLSGTRSPGHMLVIPCRGFSLVLEFIYHRYSRNDAVGHLALPQARFVQSPRRLEIEAWHPSSCFAAGTWRQPRAGLTSHLTVTTGSRLDIGFSRLVRPSTKTFSSIIASDLRETQRACPAAGRSTISSASPAPLSHDRLAWTSGKPRLKPLQHKTHRALPRSRPLPDTAISVLPTVDGRASPQRHQTPRKSIPVTRSETDWAPTSDATSPGPKSSRTGRRSPSVVSRDTACRTRRRCVGPADATLRYKWQTVPGGMNVTGCTPPNPGCQPRF</sequence>
<comment type="caution">
    <text evidence="2">The sequence shown here is derived from an EMBL/GenBank/DDBJ whole genome shotgun (WGS) entry which is preliminary data.</text>
</comment>
<evidence type="ECO:0000256" key="1">
    <source>
        <dbReference type="SAM" id="MobiDB-lite"/>
    </source>
</evidence>
<feature type="compositionally biased region" description="Polar residues" evidence="1">
    <location>
        <begin position="266"/>
        <end position="276"/>
    </location>
</feature>
<proteinExistence type="predicted"/>
<evidence type="ECO:0000313" key="2">
    <source>
        <dbReference type="EMBL" id="KAH7367250.1"/>
    </source>
</evidence>
<organism evidence="2 3">
    <name type="scientific">Plectosphaerella cucumerina</name>
    <dbReference type="NCBI Taxonomy" id="40658"/>
    <lineage>
        <taxon>Eukaryota</taxon>
        <taxon>Fungi</taxon>
        <taxon>Dikarya</taxon>
        <taxon>Ascomycota</taxon>
        <taxon>Pezizomycotina</taxon>
        <taxon>Sordariomycetes</taxon>
        <taxon>Hypocreomycetidae</taxon>
        <taxon>Glomerellales</taxon>
        <taxon>Plectosphaerellaceae</taxon>
        <taxon>Plectosphaerella</taxon>
    </lineage>
</organism>
<protein>
    <submittedName>
        <fullName evidence="2">Uncharacterized protein</fullName>
    </submittedName>
</protein>
<dbReference type="EMBL" id="JAGPXD010000002">
    <property type="protein sequence ID" value="KAH7367250.1"/>
    <property type="molecule type" value="Genomic_DNA"/>
</dbReference>
<feature type="region of interest" description="Disordered" evidence="1">
    <location>
        <begin position="180"/>
        <end position="292"/>
    </location>
</feature>
<reference evidence="2" key="1">
    <citation type="journal article" date="2021" name="Nat. Commun.">
        <title>Genetic determinants of endophytism in the Arabidopsis root mycobiome.</title>
        <authorList>
            <person name="Mesny F."/>
            <person name="Miyauchi S."/>
            <person name="Thiergart T."/>
            <person name="Pickel B."/>
            <person name="Atanasova L."/>
            <person name="Karlsson M."/>
            <person name="Huettel B."/>
            <person name="Barry K.W."/>
            <person name="Haridas S."/>
            <person name="Chen C."/>
            <person name="Bauer D."/>
            <person name="Andreopoulos W."/>
            <person name="Pangilinan J."/>
            <person name="LaButti K."/>
            <person name="Riley R."/>
            <person name="Lipzen A."/>
            <person name="Clum A."/>
            <person name="Drula E."/>
            <person name="Henrissat B."/>
            <person name="Kohler A."/>
            <person name="Grigoriev I.V."/>
            <person name="Martin F.M."/>
            <person name="Hacquard S."/>
        </authorList>
    </citation>
    <scope>NUCLEOTIDE SEQUENCE</scope>
    <source>
        <strain evidence="2">MPI-CAGE-AT-0016</strain>
    </source>
</reference>
<accession>A0A8K0TGR4</accession>
<dbReference type="Proteomes" id="UP000813385">
    <property type="component" value="Unassembled WGS sequence"/>
</dbReference>
<name>A0A8K0TGR4_9PEZI</name>
<evidence type="ECO:0000313" key="3">
    <source>
        <dbReference type="Proteomes" id="UP000813385"/>
    </source>
</evidence>